<dbReference type="Gene3D" id="3.80.20.20">
    <property type="entry name" value="Receptor L-domain"/>
    <property type="match status" value="1"/>
</dbReference>
<keyword evidence="2" id="KW-0134">Cell wall</keyword>
<evidence type="ECO:0000313" key="9">
    <source>
        <dbReference type="Proteomes" id="UP001221686"/>
    </source>
</evidence>
<dbReference type="Gene3D" id="3.80.10.10">
    <property type="entry name" value="Ribonuclease Inhibitor"/>
    <property type="match status" value="1"/>
</dbReference>
<keyword evidence="9" id="KW-1185">Reference proteome</keyword>
<accession>A0ABT5EAF0</accession>
<name>A0ABT5EAF0_9BACT</name>
<dbReference type="EMBL" id="JAQNDL010000003">
    <property type="protein sequence ID" value="MDC0722390.1"/>
    <property type="molecule type" value="Genomic_DNA"/>
</dbReference>
<feature type="compositionally biased region" description="Polar residues" evidence="6">
    <location>
        <begin position="45"/>
        <end position="56"/>
    </location>
</feature>
<keyword evidence="5" id="KW-0325">Glycoprotein</keyword>
<dbReference type="SUPFAM" id="SSF52058">
    <property type="entry name" value="L domain-like"/>
    <property type="match status" value="2"/>
</dbReference>
<comment type="caution">
    <text evidence="8">The sequence shown here is derived from an EMBL/GenBank/DDBJ whole genome shotgun (WGS) entry which is preliminary data.</text>
</comment>
<evidence type="ECO:0000313" key="8">
    <source>
        <dbReference type="EMBL" id="MDC0722390.1"/>
    </source>
</evidence>
<keyword evidence="3" id="KW-0964">Secreted</keyword>
<evidence type="ECO:0000256" key="6">
    <source>
        <dbReference type="SAM" id="MobiDB-lite"/>
    </source>
</evidence>
<dbReference type="PROSITE" id="PS51257">
    <property type="entry name" value="PROKAR_LIPOPROTEIN"/>
    <property type="match status" value="1"/>
</dbReference>
<dbReference type="InterPro" id="IPR000494">
    <property type="entry name" value="Rcpt_L-dom"/>
</dbReference>
<feature type="domain" description="Receptor L-domain" evidence="7">
    <location>
        <begin position="122"/>
        <end position="193"/>
    </location>
</feature>
<keyword evidence="4" id="KW-0732">Signal</keyword>
<gene>
    <name evidence="8" type="ORF">POL25_36210</name>
</gene>
<dbReference type="RefSeq" id="WP_272090920.1">
    <property type="nucleotide sequence ID" value="NZ_JAQNDL010000003.1"/>
</dbReference>
<dbReference type="Pfam" id="PF01030">
    <property type="entry name" value="Recep_L_domain"/>
    <property type="match status" value="1"/>
</dbReference>
<protein>
    <recommendedName>
        <fullName evidence="7">Receptor L-domain domain-containing protein</fullName>
    </recommendedName>
</protein>
<evidence type="ECO:0000256" key="5">
    <source>
        <dbReference type="ARBA" id="ARBA00023180"/>
    </source>
</evidence>
<proteinExistence type="predicted"/>
<feature type="region of interest" description="Disordered" evidence="6">
    <location>
        <begin position="18"/>
        <end position="93"/>
    </location>
</feature>
<sequence length="487" mass="50221">MARQRDWIGSVILLFGCQDPIGMDDTGTGATDATTTTSMPGPGSESASQTSVTASETDPPTGTGPTTSELPGTTIGPSTSTGEDTSTSTGGPIACDELLVFEGPLEIFDDTDPASLECIVEITGDLLIRNTTSLVSFESLGNLQRVGGKVRIENNATLASLDGLASLQVVEGKNTTPFMYIFDNPSLTDISDLQALRHVGLVSIAGCDALTDLTGLAGIVEPGWSLHLGGNAELSSLASLAGITGFSGSLEIGFNPKLADLGPLADILAPNMARLSISGLPLLPDLQGLESVETLGSLEIRDNPGLVDLSGLDGLSSVSADAWLVGNAKLASLDGLQALTEVGGLQIEGHPQLASLDGLQALAQAARLRLEDNPKLTSLTALESLNSISEHLEIGYCDAMGNDALIDLHGLENLTTLGGLSLYQNDALQSIGALPQGIGLEFLWAFNNPMLPTPMLEDYAAETMSDPSFSLCNNGGAPAACFCVIPP</sequence>
<feature type="compositionally biased region" description="Low complexity" evidence="6">
    <location>
        <begin position="57"/>
        <end position="91"/>
    </location>
</feature>
<evidence type="ECO:0000256" key="2">
    <source>
        <dbReference type="ARBA" id="ARBA00022512"/>
    </source>
</evidence>
<dbReference type="PANTHER" id="PTHR31018:SF3">
    <property type="entry name" value="RECEPTOR PROTEIN-TYROSINE KINASE"/>
    <property type="match status" value="1"/>
</dbReference>
<evidence type="ECO:0000256" key="3">
    <source>
        <dbReference type="ARBA" id="ARBA00022525"/>
    </source>
</evidence>
<dbReference type="PANTHER" id="PTHR31018">
    <property type="entry name" value="SPORULATION-SPECIFIC PROTEIN-RELATED"/>
    <property type="match status" value="1"/>
</dbReference>
<dbReference type="Proteomes" id="UP001221686">
    <property type="component" value="Unassembled WGS sequence"/>
</dbReference>
<feature type="compositionally biased region" description="Low complexity" evidence="6">
    <location>
        <begin position="24"/>
        <end position="37"/>
    </location>
</feature>
<dbReference type="InterPro" id="IPR036941">
    <property type="entry name" value="Rcpt_L-dom_sf"/>
</dbReference>
<evidence type="ECO:0000259" key="7">
    <source>
        <dbReference type="Pfam" id="PF01030"/>
    </source>
</evidence>
<comment type="subcellular location">
    <subcellularLocation>
        <location evidence="1">Secreted</location>
        <location evidence="1">Cell wall</location>
    </subcellularLocation>
</comment>
<evidence type="ECO:0000256" key="4">
    <source>
        <dbReference type="ARBA" id="ARBA00022729"/>
    </source>
</evidence>
<dbReference type="InterPro" id="IPR051648">
    <property type="entry name" value="CWI-Assembly_Regulator"/>
</dbReference>
<reference evidence="8 9" key="1">
    <citation type="submission" date="2022-11" db="EMBL/GenBank/DDBJ databases">
        <title>Minimal conservation of predation-associated metabolite biosynthetic gene clusters underscores biosynthetic potential of Myxococcota including descriptions for ten novel species: Archangium lansinium sp. nov., Myxococcus landrumus sp. nov., Nannocystis bai.</title>
        <authorList>
            <person name="Ahearne A."/>
            <person name="Stevens C."/>
            <person name="Dowd S."/>
        </authorList>
    </citation>
    <scope>NUCLEOTIDE SEQUENCE [LARGE SCALE GENOMIC DNA]</scope>
    <source>
        <strain evidence="8 9">BB15-2</strain>
    </source>
</reference>
<organism evidence="8 9">
    <name type="scientific">Nannocystis bainbridge</name>
    <dbReference type="NCBI Taxonomy" id="2995303"/>
    <lineage>
        <taxon>Bacteria</taxon>
        <taxon>Pseudomonadati</taxon>
        <taxon>Myxococcota</taxon>
        <taxon>Polyangia</taxon>
        <taxon>Nannocystales</taxon>
        <taxon>Nannocystaceae</taxon>
        <taxon>Nannocystis</taxon>
    </lineage>
</organism>
<dbReference type="InterPro" id="IPR032675">
    <property type="entry name" value="LRR_dom_sf"/>
</dbReference>
<evidence type="ECO:0000256" key="1">
    <source>
        <dbReference type="ARBA" id="ARBA00004191"/>
    </source>
</evidence>